<gene>
    <name evidence="8" type="ORF">DEBURN_LOCUS1414</name>
</gene>
<keyword evidence="3" id="KW-0274">FAD</keyword>
<evidence type="ECO:0000256" key="2">
    <source>
        <dbReference type="ARBA" id="ARBA00022630"/>
    </source>
</evidence>
<evidence type="ECO:0000256" key="4">
    <source>
        <dbReference type="ARBA" id="ARBA00023002"/>
    </source>
</evidence>
<evidence type="ECO:0000259" key="6">
    <source>
        <dbReference type="Pfam" id="PF00732"/>
    </source>
</evidence>
<evidence type="ECO:0000256" key="1">
    <source>
        <dbReference type="ARBA" id="ARBA00010790"/>
    </source>
</evidence>
<proteinExistence type="inferred from homology"/>
<keyword evidence="9" id="KW-1185">Reference proteome</keyword>
<dbReference type="SUPFAM" id="SSF51905">
    <property type="entry name" value="FAD/NAD(P)-binding domain"/>
    <property type="match status" value="1"/>
</dbReference>
<comment type="similarity">
    <text evidence="1">Belongs to the GMC oxidoreductase family.</text>
</comment>
<evidence type="ECO:0000256" key="5">
    <source>
        <dbReference type="PIRSR" id="PIRSR028937-1"/>
    </source>
</evidence>
<dbReference type="InterPro" id="IPR007867">
    <property type="entry name" value="GMC_OxRtase_C"/>
</dbReference>
<dbReference type="Pfam" id="PF13450">
    <property type="entry name" value="NAD_binding_8"/>
    <property type="match status" value="1"/>
</dbReference>
<feature type="domain" description="Glucose-methanol-choline oxidoreductase C-terminal" evidence="7">
    <location>
        <begin position="557"/>
        <end position="687"/>
    </location>
</feature>
<evidence type="ECO:0000259" key="7">
    <source>
        <dbReference type="Pfam" id="PF05199"/>
    </source>
</evidence>
<dbReference type="Pfam" id="PF05199">
    <property type="entry name" value="GMC_oxred_C"/>
    <property type="match status" value="1"/>
</dbReference>
<dbReference type="EMBL" id="CAJVPK010000062">
    <property type="protein sequence ID" value="CAG8440726.1"/>
    <property type="molecule type" value="Genomic_DNA"/>
</dbReference>
<evidence type="ECO:0000313" key="8">
    <source>
        <dbReference type="EMBL" id="CAG8440726.1"/>
    </source>
</evidence>
<dbReference type="GO" id="GO:0016020">
    <property type="term" value="C:membrane"/>
    <property type="evidence" value="ECO:0007669"/>
    <property type="project" value="UniProtKB-SubCell"/>
</dbReference>
<dbReference type="InterPro" id="IPR000172">
    <property type="entry name" value="GMC_OxRdtase_N"/>
</dbReference>
<dbReference type="GO" id="GO:0050660">
    <property type="term" value="F:flavin adenine dinucleotide binding"/>
    <property type="evidence" value="ECO:0007669"/>
    <property type="project" value="InterPro"/>
</dbReference>
<feature type="domain" description="Glucose-methanol-choline oxidoreductase N-terminal" evidence="6">
    <location>
        <begin position="267"/>
        <end position="421"/>
    </location>
</feature>
<protein>
    <submittedName>
        <fullName evidence="8">10231_t:CDS:1</fullName>
    </submittedName>
</protein>
<dbReference type="AlphaFoldDB" id="A0A9N8V2B3"/>
<evidence type="ECO:0000313" key="9">
    <source>
        <dbReference type="Proteomes" id="UP000789706"/>
    </source>
</evidence>
<evidence type="ECO:0000256" key="3">
    <source>
        <dbReference type="ARBA" id="ARBA00022827"/>
    </source>
</evidence>
<dbReference type="PANTHER" id="PTHR46056:SF12">
    <property type="entry name" value="LONG-CHAIN-ALCOHOL OXIDASE"/>
    <property type="match status" value="1"/>
</dbReference>
<dbReference type="Proteomes" id="UP000789706">
    <property type="component" value="Unassembled WGS sequence"/>
</dbReference>
<dbReference type="Pfam" id="PF00732">
    <property type="entry name" value="GMC_oxred_N"/>
    <property type="match status" value="1"/>
</dbReference>
<sequence>MTEERISVHSTISQADSEISFGYSDGNMLRLNDKQIRALKAICGTLIGELEEESQLDELCTTQTNLMIKYENKIREFGKFDVRNQKDFLDKIIDRLSKIPSNKLAEVKSNLKRLGGKGGTNSYRLTGSMKPFHELGQRQREAIISKWSTSHSPSIRQMFKLFSYLVCTTFWMDPYDFYPMIGYPGIDPELSSSEGKARFNKFSDYEFIEIDEDVTELKFDIVIIGSGAGGSVIAARLARMTGNSVLVIEKGHHYSQDELGLNQQDGYQKLYERGSEILSEVGGLNVLAGSNFGGGTTVGRSAAVEPPNHLREEWAKKFGLPYFLEEEFNDSMKAIKNRLGVNENNINHNECNKILINGCKNLGASYEIIPQNSASKPHECGWCEFGCKYGEKQSAVMTYLKDAKEFGAKFIQDLMSKKVILASGAINTPAILLRSGLENKNIGKNLYVHPTAGVYGIFPKKEIKPYSGTTMTATCDANENVDGKHYGTRIVVGSHHPVIMNATFPWKSSSFNYKQFMLQYNHIVPLLTITRDRNGGQIKIEKGETSKYIKINKDDDYNIEYKLSNNDAKSVSIGIITGLKILVAAGASKVGTCIAGLEEFEVANENSLNDPLFEQYLEKVKKSSISEHASLGSIHQMGTCRMGDDPSKSVVKPTGETWEVKNLYVADSSLFPTATGVDPMITTMTLALHVAKNILSEKEFLRKKRASSRFSISNISNISTIDNNSSRPSNQRRLSKRLSNVVSNTFSV</sequence>
<accession>A0A9N8V2B3</accession>
<feature type="active site" description="Proton acceptor" evidence="5">
    <location>
        <position position="635"/>
    </location>
</feature>
<keyword evidence="4" id="KW-0560">Oxidoreductase</keyword>
<dbReference type="InterPro" id="IPR036188">
    <property type="entry name" value="FAD/NAD-bd_sf"/>
</dbReference>
<dbReference type="Gene3D" id="3.50.50.60">
    <property type="entry name" value="FAD/NAD(P)-binding domain"/>
    <property type="match status" value="2"/>
</dbReference>
<dbReference type="OrthoDB" id="269227at2759"/>
<keyword evidence="2" id="KW-0285">Flavoprotein</keyword>
<reference evidence="8" key="1">
    <citation type="submission" date="2021-06" db="EMBL/GenBank/DDBJ databases">
        <authorList>
            <person name="Kallberg Y."/>
            <person name="Tangrot J."/>
            <person name="Rosling A."/>
        </authorList>
    </citation>
    <scope>NUCLEOTIDE SEQUENCE</scope>
    <source>
        <strain evidence="8">AZ414A</strain>
    </source>
</reference>
<dbReference type="GO" id="GO:0046577">
    <property type="term" value="F:long-chain-alcohol oxidase activity"/>
    <property type="evidence" value="ECO:0007669"/>
    <property type="project" value="UniProtKB-EC"/>
</dbReference>
<name>A0A9N8V2B3_9GLOM</name>
<comment type="caution">
    <text evidence="8">The sequence shown here is derived from an EMBL/GenBank/DDBJ whole genome shotgun (WGS) entry which is preliminary data.</text>
</comment>
<dbReference type="PANTHER" id="PTHR46056">
    <property type="entry name" value="LONG-CHAIN-ALCOHOL OXIDASE"/>
    <property type="match status" value="1"/>
</dbReference>
<organism evidence="8 9">
    <name type="scientific">Diversispora eburnea</name>
    <dbReference type="NCBI Taxonomy" id="1213867"/>
    <lineage>
        <taxon>Eukaryota</taxon>
        <taxon>Fungi</taxon>
        <taxon>Fungi incertae sedis</taxon>
        <taxon>Mucoromycota</taxon>
        <taxon>Glomeromycotina</taxon>
        <taxon>Glomeromycetes</taxon>
        <taxon>Diversisporales</taxon>
        <taxon>Diversisporaceae</taxon>
        <taxon>Diversispora</taxon>
    </lineage>
</organism>